<gene>
    <name evidence="3" type="ORF">GIB67_035062</name>
</gene>
<dbReference type="Pfam" id="PF01535">
    <property type="entry name" value="PPR"/>
    <property type="match status" value="2"/>
</dbReference>
<dbReference type="AlphaFoldDB" id="A0A7J7L1L7"/>
<feature type="repeat" description="PPR" evidence="2">
    <location>
        <begin position="174"/>
        <end position="208"/>
    </location>
</feature>
<dbReference type="GO" id="GO:0003723">
    <property type="term" value="F:RNA binding"/>
    <property type="evidence" value="ECO:0007669"/>
    <property type="project" value="InterPro"/>
</dbReference>
<comment type="caution">
    <text evidence="3">The sequence shown here is derived from an EMBL/GenBank/DDBJ whole genome shotgun (WGS) entry which is preliminary data.</text>
</comment>
<organism evidence="3 4">
    <name type="scientific">Kingdonia uniflora</name>
    <dbReference type="NCBI Taxonomy" id="39325"/>
    <lineage>
        <taxon>Eukaryota</taxon>
        <taxon>Viridiplantae</taxon>
        <taxon>Streptophyta</taxon>
        <taxon>Embryophyta</taxon>
        <taxon>Tracheophyta</taxon>
        <taxon>Spermatophyta</taxon>
        <taxon>Magnoliopsida</taxon>
        <taxon>Ranunculales</taxon>
        <taxon>Circaeasteraceae</taxon>
        <taxon>Kingdonia</taxon>
    </lineage>
</organism>
<dbReference type="OrthoDB" id="185373at2759"/>
<dbReference type="EMBL" id="JACGCM010002693">
    <property type="protein sequence ID" value="KAF6136503.1"/>
    <property type="molecule type" value="Genomic_DNA"/>
</dbReference>
<reference evidence="3 4" key="1">
    <citation type="journal article" date="2020" name="IScience">
        <title>Genome Sequencing of the Endangered Kingdonia uniflora (Circaeasteraceae, Ranunculales) Reveals Potential Mechanisms of Evolutionary Specialization.</title>
        <authorList>
            <person name="Sun Y."/>
            <person name="Deng T."/>
            <person name="Zhang A."/>
            <person name="Moore M.J."/>
            <person name="Landis J.B."/>
            <person name="Lin N."/>
            <person name="Zhang H."/>
            <person name="Zhang X."/>
            <person name="Huang J."/>
            <person name="Zhang X."/>
            <person name="Sun H."/>
            <person name="Wang H."/>
        </authorList>
    </citation>
    <scope>NUCLEOTIDE SEQUENCE [LARGE SCALE GENOMIC DNA]</scope>
    <source>
        <strain evidence="3">TB1705</strain>
        <tissue evidence="3">Leaf</tissue>
    </source>
</reference>
<dbReference type="InterPro" id="IPR011990">
    <property type="entry name" value="TPR-like_helical_dom_sf"/>
</dbReference>
<dbReference type="NCBIfam" id="TIGR00756">
    <property type="entry name" value="PPR"/>
    <property type="match status" value="1"/>
</dbReference>
<name>A0A7J7L1L7_9MAGN</name>
<dbReference type="PROSITE" id="PS51375">
    <property type="entry name" value="PPR"/>
    <property type="match status" value="2"/>
</dbReference>
<sequence length="310" mass="35552">MMIHNGVKPDETSFSSVLSGLAFSTNLKWGMQVHAQLLKYVHGNDISVGDSLVDMYFKNRYVFGGANAFYEMPCKDVVSWTNIASGYLYCNRPRAALMTIENMKNAGWKPNKLTLAISSRAWFSMKSLEEGKMIHCLKIKFGNVVDEHYALLEIYVDYGYIREALSIFSLINKTAISWTTMIRGLALGGDAIEVLEFFERMIDENVKPNYSTFVWVLYSHIKNYWVDLDDLVICIAAMKKEYFISPGEDHYACFLVWETLIGASPEHENLEIWKLAAERGRVLHKKYPFAYELSADMFTKDDGMHKINVM</sequence>
<dbReference type="Proteomes" id="UP000541444">
    <property type="component" value="Unassembled WGS sequence"/>
</dbReference>
<dbReference type="PANTHER" id="PTHR47926">
    <property type="entry name" value="PENTATRICOPEPTIDE REPEAT-CONTAINING PROTEIN"/>
    <property type="match status" value="1"/>
</dbReference>
<accession>A0A7J7L1L7</accession>
<feature type="repeat" description="PPR" evidence="2">
    <location>
        <begin position="76"/>
        <end position="110"/>
    </location>
</feature>
<dbReference type="Gene3D" id="1.25.40.10">
    <property type="entry name" value="Tetratricopeptide repeat domain"/>
    <property type="match status" value="2"/>
</dbReference>
<keyword evidence="4" id="KW-1185">Reference proteome</keyword>
<proteinExistence type="predicted"/>
<evidence type="ECO:0000313" key="4">
    <source>
        <dbReference type="Proteomes" id="UP000541444"/>
    </source>
</evidence>
<dbReference type="PANTHER" id="PTHR47926:SF349">
    <property type="entry name" value="(WILD MALAYSIAN BANANA) HYPOTHETICAL PROTEIN"/>
    <property type="match status" value="1"/>
</dbReference>
<dbReference type="InterPro" id="IPR002885">
    <property type="entry name" value="PPR_rpt"/>
</dbReference>
<evidence type="ECO:0000256" key="2">
    <source>
        <dbReference type="PROSITE-ProRule" id="PRU00708"/>
    </source>
</evidence>
<keyword evidence="1" id="KW-0677">Repeat</keyword>
<evidence type="ECO:0000313" key="3">
    <source>
        <dbReference type="EMBL" id="KAF6136503.1"/>
    </source>
</evidence>
<dbReference type="GO" id="GO:0009451">
    <property type="term" value="P:RNA modification"/>
    <property type="evidence" value="ECO:0007669"/>
    <property type="project" value="InterPro"/>
</dbReference>
<dbReference type="InterPro" id="IPR046960">
    <property type="entry name" value="PPR_At4g14850-like_plant"/>
</dbReference>
<protein>
    <recommendedName>
        <fullName evidence="5">Pentatricopeptide repeat-containing protein</fullName>
    </recommendedName>
</protein>
<evidence type="ECO:0008006" key="5">
    <source>
        <dbReference type="Google" id="ProtNLM"/>
    </source>
</evidence>
<evidence type="ECO:0000256" key="1">
    <source>
        <dbReference type="ARBA" id="ARBA00022737"/>
    </source>
</evidence>